<dbReference type="PANTHER" id="PTHR43832">
    <property type="match status" value="1"/>
</dbReference>
<proteinExistence type="inferred from homology"/>
<organism evidence="2 3">
    <name type="scientific">Ceraceosorus guamensis</name>
    <dbReference type="NCBI Taxonomy" id="1522189"/>
    <lineage>
        <taxon>Eukaryota</taxon>
        <taxon>Fungi</taxon>
        <taxon>Dikarya</taxon>
        <taxon>Basidiomycota</taxon>
        <taxon>Ustilaginomycotina</taxon>
        <taxon>Exobasidiomycetes</taxon>
        <taxon>Ceraceosorales</taxon>
        <taxon>Ceraceosoraceae</taxon>
        <taxon>Ceraceosorus</taxon>
    </lineage>
</organism>
<evidence type="ECO:0000313" key="3">
    <source>
        <dbReference type="Proteomes" id="UP000245783"/>
    </source>
</evidence>
<comment type="similarity">
    <text evidence="1">Belongs to the CFA/CMAS family.</text>
</comment>
<dbReference type="EMBL" id="KZ819374">
    <property type="protein sequence ID" value="PWN42958.1"/>
    <property type="molecule type" value="Genomic_DNA"/>
</dbReference>
<keyword evidence="2" id="KW-0489">Methyltransferase</keyword>
<dbReference type="PANTHER" id="PTHR43832:SF1">
    <property type="entry name" value="S-ADENOSYL-L-METHIONINE-DEPENDENT METHYLTRANSFERASES SUPERFAMILY PROTEIN"/>
    <property type="match status" value="1"/>
</dbReference>
<dbReference type="SUPFAM" id="SSF53335">
    <property type="entry name" value="S-adenosyl-L-methionine-dependent methyltransferases"/>
    <property type="match status" value="1"/>
</dbReference>
<dbReference type="GO" id="GO:0008168">
    <property type="term" value="F:methyltransferase activity"/>
    <property type="evidence" value="ECO:0007669"/>
    <property type="project" value="UniProtKB-KW"/>
</dbReference>
<dbReference type="CDD" id="cd02440">
    <property type="entry name" value="AdoMet_MTases"/>
    <property type="match status" value="1"/>
</dbReference>
<dbReference type="GeneID" id="37034101"/>
<keyword evidence="2" id="KW-0808">Transferase</keyword>
<dbReference type="FunFam" id="3.40.50.150:FF:000554">
    <property type="entry name" value="Cation-transporting ATPase"/>
    <property type="match status" value="1"/>
</dbReference>
<dbReference type="GO" id="GO:0032259">
    <property type="term" value="P:methylation"/>
    <property type="evidence" value="ECO:0007669"/>
    <property type="project" value="UniProtKB-KW"/>
</dbReference>
<dbReference type="OrthoDB" id="506498at2759"/>
<accession>A0A316W1F7</accession>
<name>A0A316W1F7_9BASI</name>
<evidence type="ECO:0000313" key="2">
    <source>
        <dbReference type="EMBL" id="PWN42958.1"/>
    </source>
</evidence>
<dbReference type="Gene3D" id="3.40.50.150">
    <property type="entry name" value="Vaccinia Virus protein VP39"/>
    <property type="match status" value="1"/>
</dbReference>
<evidence type="ECO:0000256" key="1">
    <source>
        <dbReference type="ARBA" id="ARBA00010815"/>
    </source>
</evidence>
<dbReference type="RefSeq" id="XP_025370118.1">
    <property type="nucleotide sequence ID" value="XM_025512231.1"/>
</dbReference>
<dbReference type="InParanoid" id="A0A316W1F7"/>
<sequence>MDYAYELLDRGYLPDFLVRRAIRLLNAQRLRTLELPQTDYAAHIASKLEYVRSLKTREIAVKTENANEQHYEVDTGFMLSALGKHGKYSCCLYEKGNETLDEAEEAMMISYTKKAHLKDGQKVLDLGCGWGSLSLWLAARYPKSQISSLSNSKTQKVYIDQEAKKRGINNLTVFTGDVKTYEFQPESFDRVISIEMFEHMKNYSLLLAKVSSWLKAFPKDAPLEDRSLLFIHIFCHITTPYHFETGDGWMTKHFFEGGTMASHDLFLHFQNDVVLEDLWWINGTHYGRTSEDWLKTLDRNNKDNKSVQLLREDAKKKGLDPIEGEKAFYRWRTFYLAVAEFFATDNGQEWGVGHYLFSKRKS</sequence>
<gene>
    <name evidence="2" type="ORF">IE81DRAFT_301246</name>
</gene>
<dbReference type="AlphaFoldDB" id="A0A316W1F7"/>
<dbReference type="Pfam" id="PF02353">
    <property type="entry name" value="CMAS"/>
    <property type="match status" value="1"/>
</dbReference>
<dbReference type="STRING" id="1522189.A0A316W1F7"/>
<protein>
    <submittedName>
        <fullName evidence="2">S-adenosyl-L-methionine-dependent methyltransferase</fullName>
    </submittedName>
</protein>
<reference evidence="2 3" key="1">
    <citation type="journal article" date="2018" name="Mol. Biol. Evol.">
        <title>Broad Genomic Sampling Reveals a Smut Pathogenic Ancestry of the Fungal Clade Ustilaginomycotina.</title>
        <authorList>
            <person name="Kijpornyongpan T."/>
            <person name="Mondo S.J."/>
            <person name="Barry K."/>
            <person name="Sandor L."/>
            <person name="Lee J."/>
            <person name="Lipzen A."/>
            <person name="Pangilinan J."/>
            <person name="LaButti K."/>
            <person name="Hainaut M."/>
            <person name="Henrissat B."/>
            <person name="Grigoriev I.V."/>
            <person name="Spatafora J.W."/>
            <person name="Aime M.C."/>
        </authorList>
    </citation>
    <scope>NUCLEOTIDE SEQUENCE [LARGE SCALE GENOMIC DNA]</scope>
    <source>
        <strain evidence="2 3">MCA 4658</strain>
    </source>
</reference>
<dbReference type="Proteomes" id="UP000245783">
    <property type="component" value="Unassembled WGS sequence"/>
</dbReference>
<dbReference type="InterPro" id="IPR029063">
    <property type="entry name" value="SAM-dependent_MTases_sf"/>
</dbReference>
<keyword evidence="3" id="KW-1185">Reference proteome</keyword>